<keyword evidence="9" id="KW-0496">Mitochondrion</keyword>
<evidence type="ECO:0000256" key="9">
    <source>
        <dbReference type="ARBA" id="ARBA00023128"/>
    </source>
</evidence>
<dbReference type="FunFam" id="3.40.50.720:FF:000009">
    <property type="entry name" value="Fatty oxidation complex, alpha subunit"/>
    <property type="match status" value="1"/>
</dbReference>
<evidence type="ECO:0000313" key="18">
    <source>
        <dbReference type="Proteomes" id="UP000886653"/>
    </source>
</evidence>
<dbReference type="GO" id="GO:0003857">
    <property type="term" value="F:(3S)-3-hydroxyacyl-CoA dehydrogenase (NAD+) activity"/>
    <property type="evidence" value="ECO:0007669"/>
    <property type="project" value="UniProtKB-EC"/>
</dbReference>
<sequence length="329" mass="35682">MFIVWPVCRPLTTLGVPRLALSKCFSTSLPRSSHSIDHLTVVGAGLMGSGIAQVAAHAGLHVTLADTSQGAIDNGLKLITNSLTRVARKAHPDSESAQRQLVEETRSRISTVTEPERGASESELVVEAIVEKVKPKQELFKRLDSIAPPSCIFASNTSSLKISDIASATSVERQRKFAGLHYFNPVPQMKLVEIIRTNETDESTLESLTALCKRTGKVPVLCADTPGFIVNRLLVPYLLEAMRMLERGEATIEDIDTAMKLGAGYPMGPLELSDYVGLDTMKHISDGWRQSRVETGEIGSALVEPVTKLDELVAAGKLGRKSGQGFKKY</sequence>
<dbReference type="InterPro" id="IPR013328">
    <property type="entry name" value="6PGD_dom2"/>
</dbReference>
<feature type="binding site" evidence="12">
    <location>
        <position position="136"/>
    </location>
    <ligand>
        <name>NAD(+)</name>
        <dbReference type="ChEBI" id="CHEBI:57540"/>
    </ligand>
</feature>
<dbReference type="PIRSF" id="PIRSF000105">
    <property type="entry name" value="HCDH"/>
    <property type="match status" value="1"/>
</dbReference>
<evidence type="ECO:0000256" key="8">
    <source>
        <dbReference type="ARBA" id="ARBA00023098"/>
    </source>
</evidence>
<feature type="binding site" evidence="12">
    <location>
        <position position="184"/>
    </location>
    <ligand>
        <name>NAD(+)</name>
        <dbReference type="ChEBI" id="CHEBI:57540"/>
    </ligand>
</feature>
<dbReference type="PANTHER" id="PTHR43561">
    <property type="match status" value="1"/>
</dbReference>
<dbReference type="GO" id="GO:0070403">
    <property type="term" value="F:NAD+ binding"/>
    <property type="evidence" value="ECO:0007669"/>
    <property type="project" value="InterPro"/>
</dbReference>
<feature type="site" description="Important for catalytic activity" evidence="11">
    <location>
        <position position="181"/>
    </location>
</feature>
<feature type="binding site" evidence="12">
    <location>
        <position position="158"/>
    </location>
    <ligand>
        <name>NAD(+)</name>
        <dbReference type="ChEBI" id="CHEBI:57540"/>
    </ligand>
</feature>
<dbReference type="OrthoDB" id="5958943at2759"/>
<dbReference type="Proteomes" id="UP000886653">
    <property type="component" value="Unassembled WGS sequence"/>
</dbReference>
<protein>
    <recommendedName>
        <fullName evidence="4">3-hydroxyacyl-CoA dehydrogenase</fullName>
        <ecNumber evidence="4">1.1.1.35</ecNumber>
    </recommendedName>
</protein>
<feature type="domain" description="3-hydroxyacyl-CoA dehydrogenase NAD binding" evidence="16">
    <location>
        <begin position="39"/>
        <end position="224"/>
    </location>
</feature>
<evidence type="ECO:0000259" key="16">
    <source>
        <dbReference type="Pfam" id="PF02737"/>
    </source>
</evidence>
<comment type="caution">
    <text evidence="17">The sequence shown here is derived from an EMBL/GenBank/DDBJ whole genome shotgun (WGS) entry which is preliminary data.</text>
</comment>
<dbReference type="AlphaFoldDB" id="A0A9P6TBD2"/>
<dbReference type="Pfam" id="PF02737">
    <property type="entry name" value="3HCDH_N"/>
    <property type="match status" value="1"/>
</dbReference>
<keyword evidence="5" id="KW-0276">Fatty acid metabolism</keyword>
<dbReference type="EC" id="1.1.1.35" evidence="4"/>
<comment type="similarity">
    <text evidence="3">Belongs to the 3-hydroxyacyl-CoA dehydrogenase family.</text>
</comment>
<evidence type="ECO:0000256" key="12">
    <source>
        <dbReference type="PIRSR" id="PIRSR000105-2"/>
    </source>
</evidence>
<evidence type="ECO:0000256" key="4">
    <source>
        <dbReference type="ARBA" id="ARBA00013000"/>
    </source>
</evidence>
<dbReference type="Gene3D" id="3.40.50.720">
    <property type="entry name" value="NAD(P)-binding Rossmann-like Domain"/>
    <property type="match status" value="1"/>
</dbReference>
<dbReference type="EMBL" id="MU167275">
    <property type="protein sequence ID" value="KAG0145525.1"/>
    <property type="molecule type" value="Genomic_DNA"/>
</dbReference>
<feature type="binding site" evidence="12">
    <location>
        <begin position="43"/>
        <end position="48"/>
    </location>
    <ligand>
        <name>NAD(+)</name>
        <dbReference type="ChEBI" id="CHEBI:57540"/>
    </ligand>
</feature>
<evidence type="ECO:0000256" key="3">
    <source>
        <dbReference type="ARBA" id="ARBA00009463"/>
    </source>
</evidence>
<evidence type="ECO:0000313" key="17">
    <source>
        <dbReference type="EMBL" id="KAG0145525.1"/>
    </source>
</evidence>
<dbReference type="PROSITE" id="PS00067">
    <property type="entry name" value="3HCDH"/>
    <property type="match status" value="1"/>
</dbReference>
<evidence type="ECO:0000256" key="6">
    <source>
        <dbReference type="ARBA" id="ARBA00023002"/>
    </source>
</evidence>
<dbReference type="InterPro" id="IPR006108">
    <property type="entry name" value="3HC_DH_C"/>
</dbReference>
<gene>
    <name evidence="17" type="ORF">CROQUDRAFT_658593</name>
</gene>
<dbReference type="SUPFAM" id="SSF48179">
    <property type="entry name" value="6-phosphogluconate dehydrogenase C-terminal domain-like"/>
    <property type="match status" value="1"/>
</dbReference>
<name>A0A9P6TBD2_9BASI</name>
<accession>A0A9P6TBD2</accession>
<comment type="subcellular location">
    <subcellularLocation>
        <location evidence="1">Mitochondrion matrix</location>
    </subcellularLocation>
</comment>
<dbReference type="InterPro" id="IPR052242">
    <property type="entry name" value="Mito_3-hydroxyacyl-CoA_DH"/>
</dbReference>
<dbReference type="Pfam" id="PF00725">
    <property type="entry name" value="3HCDH"/>
    <property type="match status" value="1"/>
</dbReference>
<dbReference type="InterPro" id="IPR008927">
    <property type="entry name" value="6-PGluconate_DH-like_C_sf"/>
</dbReference>
<dbReference type="InterPro" id="IPR036291">
    <property type="entry name" value="NAD(P)-bd_dom_sf"/>
</dbReference>
<feature type="region of interest" description="Disordered" evidence="14">
    <location>
        <begin position="89"/>
        <end position="116"/>
    </location>
</feature>
<dbReference type="InterPro" id="IPR006176">
    <property type="entry name" value="3-OHacyl-CoA_DH_NAD-bd"/>
</dbReference>
<keyword evidence="6" id="KW-0560">Oxidoreductase</keyword>
<feature type="binding site" evidence="13">
    <location>
        <position position="89"/>
    </location>
    <ligand>
        <name>CoA</name>
        <dbReference type="ChEBI" id="CHEBI:57287"/>
    </ligand>
</feature>
<evidence type="ECO:0000256" key="14">
    <source>
        <dbReference type="SAM" id="MobiDB-lite"/>
    </source>
</evidence>
<comment type="catalytic activity">
    <reaction evidence="10">
        <text>a (3S)-3-hydroxyacyl-CoA + NAD(+) = a 3-oxoacyl-CoA + NADH + H(+)</text>
        <dbReference type="Rhea" id="RHEA:22432"/>
        <dbReference type="ChEBI" id="CHEBI:15378"/>
        <dbReference type="ChEBI" id="CHEBI:57318"/>
        <dbReference type="ChEBI" id="CHEBI:57540"/>
        <dbReference type="ChEBI" id="CHEBI:57945"/>
        <dbReference type="ChEBI" id="CHEBI:90726"/>
        <dbReference type="EC" id="1.1.1.35"/>
    </reaction>
</comment>
<feature type="binding site" evidence="13">
    <location>
        <position position="82"/>
    </location>
    <ligand>
        <name>CoA</name>
        <dbReference type="ChEBI" id="CHEBI:57287"/>
    </ligand>
</feature>
<evidence type="ECO:0000256" key="13">
    <source>
        <dbReference type="PIRSR" id="PIRSR000105-3"/>
    </source>
</evidence>
<feature type="binding site" evidence="12">
    <location>
        <position position="131"/>
    </location>
    <ligand>
        <name>NAD(+)</name>
        <dbReference type="ChEBI" id="CHEBI:57540"/>
    </ligand>
</feature>
<dbReference type="GO" id="GO:0006635">
    <property type="term" value="P:fatty acid beta-oxidation"/>
    <property type="evidence" value="ECO:0007669"/>
    <property type="project" value="TreeGrafter"/>
</dbReference>
<dbReference type="InterPro" id="IPR006180">
    <property type="entry name" value="3-OHacyl-CoA_DH_CS"/>
</dbReference>
<evidence type="ECO:0000256" key="5">
    <source>
        <dbReference type="ARBA" id="ARBA00022832"/>
    </source>
</evidence>
<evidence type="ECO:0000256" key="11">
    <source>
        <dbReference type="PIRSR" id="PIRSR000105-1"/>
    </source>
</evidence>
<organism evidence="17 18">
    <name type="scientific">Cronartium quercuum f. sp. fusiforme G11</name>
    <dbReference type="NCBI Taxonomy" id="708437"/>
    <lineage>
        <taxon>Eukaryota</taxon>
        <taxon>Fungi</taxon>
        <taxon>Dikarya</taxon>
        <taxon>Basidiomycota</taxon>
        <taxon>Pucciniomycotina</taxon>
        <taxon>Pucciniomycetes</taxon>
        <taxon>Pucciniales</taxon>
        <taxon>Coleosporiaceae</taxon>
        <taxon>Cronartium</taxon>
    </lineage>
</organism>
<keyword evidence="18" id="KW-1185">Reference proteome</keyword>
<feature type="compositionally biased region" description="Basic and acidic residues" evidence="14">
    <location>
        <begin position="90"/>
        <end position="107"/>
    </location>
</feature>
<evidence type="ECO:0000256" key="2">
    <source>
        <dbReference type="ARBA" id="ARBA00005005"/>
    </source>
</evidence>
<dbReference type="GO" id="GO:0005759">
    <property type="term" value="C:mitochondrial matrix"/>
    <property type="evidence" value="ECO:0007669"/>
    <property type="project" value="UniProtKB-SubCell"/>
</dbReference>
<proteinExistence type="inferred from homology"/>
<feature type="binding site" evidence="13">
    <location>
        <position position="158"/>
    </location>
    <ligand>
        <name>CoA</name>
        <dbReference type="ChEBI" id="CHEBI:57287"/>
    </ligand>
</feature>
<dbReference type="PANTHER" id="PTHR43561:SF3">
    <property type="entry name" value="HYDROXYACYL-COENZYME A DEHYDROGENASE, MITOCHONDRIAL"/>
    <property type="match status" value="1"/>
</dbReference>
<evidence type="ECO:0000256" key="10">
    <source>
        <dbReference type="ARBA" id="ARBA00049556"/>
    </source>
</evidence>
<feature type="binding site" evidence="12">
    <location>
        <position position="66"/>
    </location>
    <ligand>
        <name>NAD(+)</name>
        <dbReference type="ChEBI" id="CHEBI:57540"/>
    </ligand>
</feature>
<reference evidence="17" key="1">
    <citation type="submission" date="2013-11" db="EMBL/GenBank/DDBJ databases">
        <title>Genome sequence of the fusiform rust pathogen reveals effectors for host alternation and coevolution with pine.</title>
        <authorList>
            <consortium name="DOE Joint Genome Institute"/>
            <person name="Smith K."/>
            <person name="Pendleton A."/>
            <person name="Kubisiak T."/>
            <person name="Anderson C."/>
            <person name="Salamov A."/>
            <person name="Aerts A."/>
            <person name="Riley R."/>
            <person name="Clum A."/>
            <person name="Lindquist E."/>
            <person name="Ence D."/>
            <person name="Campbell M."/>
            <person name="Kronenberg Z."/>
            <person name="Feau N."/>
            <person name="Dhillon B."/>
            <person name="Hamelin R."/>
            <person name="Burleigh J."/>
            <person name="Smith J."/>
            <person name="Yandell M."/>
            <person name="Nelson C."/>
            <person name="Grigoriev I."/>
            <person name="Davis J."/>
        </authorList>
    </citation>
    <scope>NUCLEOTIDE SEQUENCE</scope>
    <source>
        <strain evidence="17">G11</strain>
    </source>
</reference>
<feature type="binding site" evidence="12">
    <location>
        <position position="321"/>
    </location>
    <ligand>
        <name>NAD(+)</name>
        <dbReference type="ChEBI" id="CHEBI:57540"/>
    </ligand>
</feature>
<dbReference type="InterPro" id="IPR022694">
    <property type="entry name" value="3-OHacyl-CoA_DH"/>
</dbReference>
<feature type="domain" description="3-hydroxyacyl-CoA dehydrogenase C-terminal" evidence="15">
    <location>
        <begin position="227"/>
        <end position="329"/>
    </location>
</feature>
<evidence type="ECO:0000259" key="15">
    <source>
        <dbReference type="Pfam" id="PF00725"/>
    </source>
</evidence>
<evidence type="ECO:0000256" key="1">
    <source>
        <dbReference type="ARBA" id="ARBA00004305"/>
    </source>
</evidence>
<evidence type="ECO:0000256" key="7">
    <source>
        <dbReference type="ARBA" id="ARBA00023027"/>
    </source>
</evidence>
<comment type="pathway">
    <text evidence="2">Lipid metabolism; fatty acid beta-oxidation.</text>
</comment>
<keyword evidence="8" id="KW-0443">Lipid metabolism</keyword>
<keyword evidence="7 12" id="KW-0520">NAD</keyword>
<dbReference type="SUPFAM" id="SSF51735">
    <property type="entry name" value="NAD(P)-binding Rossmann-fold domains"/>
    <property type="match status" value="1"/>
</dbReference>
<dbReference type="Gene3D" id="1.10.1040.10">
    <property type="entry name" value="N-(1-d-carboxylethyl)-l-norvaline Dehydrogenase, domain 2"/>
    <property type="match status" value="1"/>
</dbReference>